<dbReference type="GO" id="GO:0008270">
    <property type="term" value="F:zinc ion binding"/>
    <property type="evidence" value="ECO:0007669"/>
    <property type="project" value="UniProtKB-KW"/>
</dbReference>
<keyword evidence="2" id="KW-0862">Zinc</keyword>
<evidence type="ECO:0000259" key="4">
    <source>
        <dbReference type="PROSITE" id="PS50114"/>
    </source>
</evidence>
<evidence type="ECO:0000256" key="2">
    <source>
        <dbReference type="PROSITE-ProRule" id="PRU00094"/>
    </source>
</evidence>
<dbReference type="InterPro" id="IPR053116">
    <property type="entry name" value="GATA-type_Znf_Regulator"/>
</dbReference>
<dbReference type="PROSITE" id="PS50114">
    <property type="entry name" value="GATA_ZN_FINGER_2"/>
    <property type="match status" value="1"/>
</dbReference>
<dbReference type="GO" id="GO:0048599">
    <property type="term" value="P:oocyte development"/>
    <property type="evidence" value="ECO:0007669"/>
    <property type="project" value="TreeGrafter"/>
</dbReference>
<name>A0A8J9YY82_BRALA</name>
<dbReference type="OrthoDB" id="2162994at2759"/>
<reference evidence="5" key="1">
    <citation type="submission" date="2022-01" db="EMBL/GenBank/DDBJ databases">
        <authorList>
            <person name="Braso-Vives M."/>
        </authorList>
    </citation>
    <scope>NUCLEOTIDE SEQUENCE</scope>
</reference>
<dbReference type="SMART" id="SM00401">
    <property type="entry name" value="ZnF_GATA"/>
    <property type="match status" value="1"/>
</dbReference>
<dbReference type="GO" id="GO:0043565">
    <property type="term" value="F:sequence-specific DNA binding"/>
    <property type="evidence" value="ECO:0007669"/>
    <property type="project" value="InterPro"/>
</dbReference>
<proteinExistence type="predicted"/>
<dbReference type="Proteomes" id="UP000838412">
    <property type="component" value="Chromosome 13"/>
</dbReference>
<feature type="region of interest" description="Disordered" evidence="3">
    <location>
        <begin position="150"/>
        <end position="179"/>
    </location>
</feature>
<organism evidence="5 6">
    <name type="scientific">Branchiostoma lanceolatum</name>
    <name type="common">Common lancelet</name>
    <name type="synonym">Amphioxus lanceolatum</name>
    <dbReference type="NCBI Taxonomy" id="7740"/>
    <lineage>
        <taxon>Eukaryota</taxon>
        <taxon>Metazoa</taxon>
        <taxon>Chordata</taxon>
        <taxon>Cephalochordata</taxon>
        <taxon>Leptocardii</taxon>
        <taxon>Amphioxiformes</taxon>
        <taxon>Branchiostomatidae</taxon>
        <taxon>Branchiostoma</taxon>
    </lineage>
</organism>
<dbReference type="GO" id="GO:0007283">
    <property type="term" value="P:spermatogenesis"/>
    <property type="evidence" value="ECO:0007669"/>
    <property type="project" value="TreeGrafter"/>
</dbReference>
<dbReference type="CDD" id="cd00202">
    <property type="entry name" value="ZnF_GATA"/>
    <property type="match status" value="1"/>
</dbReference>
<dbReference type="Gene3D" id="3.30.50.10">
    <property type="entry name" value="Erythroid Transcription Factor GATA-1, subunit A"/>
    <property type="match status" value="1"/>
</dbReference>
<evidence type="ECO:0000256" key="1">
    <source>
        <dbReference type="ARBA" id="ARBA00023242"/>
    </source>
</evidence>
<dbReference type="GO" id="GO:0005634">
    <property type="term" value="C:nucleus"/>
    <property type="evidence" value="ECO:0007669"/>
    <property type="project" value="TreeGrafter"/>
</dbReference>
<keyword evidence="2" id="KW-0479">Metal-binding</keyword>
<dbReference type="AlphaFoldDB" id="A0A8J9YY82"/>
<dbReference type="PANTHER" id="PTHR47341:SF1">
    <property type="entry name" value="GATA-TYPE ZINC FINGER PROTEIN 1"/>
    <property type="match status" value="1"/>
</dbReference>
<keyword evidence="2" id="KW-0863">Zinc-finger</keyword>
<evidence type="ECO:0000256" key="3">
    <source>
        <dbReference type="SAM" id="MobiDB-lite"/>
    </source>
</evidence>
<evidence type="ECO:0000313" key="6">
    <source>
        <dbReference type="Proteomes" id="UP000838412"/>
    </source>
</evidence>
<dbReference type="InterPro" id="IPR000679">
    <property type="entry name" value="Znf_GATA"/>
</dbReference>
<dbReference type="EMBL" id="OV696698">
    <property type="protein sequence ID" value="CAH1244046.1"/>
    <property type="molecule type" value="Genomic_DNA"/>
</dbReference>
<accession>A0A8J9YY82</accession>
<gene>
    <name evidence="5" type="primary">ZGLP1</name>
    <name evidence="5" type="ORF">BLAG_LOCUS6795</name>
</gene>
<dbReference type="GO" id="GO:0006357">
    <property type="term" value="P:regulation of transcription by RNA polymerase II"/>
    <property type="evidence" value="ECO:0007669"/>
    <property type="project" value="TreeGrafter"/>
</dbReference>
<dbReference type="SUPFAM" id="SSF57716">
    <property type="entry name" value="Glucocorticoid receptor-like (DNA-binding domain)"/>
    <property type="match status" value="1"/>
</dbReference>
<keyword evidence="1" id="KW-0539">Nucleus</keyword>
<evidence type="ECO:0000313" key="5">
    <source>
        <dbReference type="EMBL" id="CAH1244046.1"/>
    </source>
</evidence>
<protein>
    <submittedName>
        <fullName evidence="5">ZGLP1 protein</fullName>
    </submittedName>
</protein>
<sequence>MNPQHAFGGTTGVQLTVSKTSHFGGMCNLMTGANIPFCFTGANRWQSVLDWGRYQGFFPGLDEVRYTAPYLPPGGVRVQGGDTVLLPVAVTSGHSSDVNHNYASAFSTTPGGNQGFYDASGNTSFRPRADSAGSTGAVSRKLASLAIDKSTTSCSPNDIDELPDASTVETSAAPPGESYWNSMAVTDVSEPEEGSGPGDSQSRATEYYRPADITLSCLHTAAMGNSGTQAIRSHNRRKPAKPTKSPARFDPAFKGVTFQIETLPHPKPSLRIRSYFSIRRRSQAARPRRFSESDATSYRRRSGSLTETTSGSEHEDPQPVGHSHGAKQCASCDTKKTPLWRDAEDGTPLCNACGIRYKKYRVRCTRCWHVPKKDGKSYPNCGRCGDLLRVSIFRRYSI</sequence>
<feature type="region of interest" description="Disordered" evidence="3">
    <location>
        <begin position="228"/>
        <end position="252"/>
    </location>
</feature>
<feature type="region of interest" description="Disordered" evidence="3">
    <location>
        <begin position="281"/>
        <end position="330"/>
    </location>
</feature>
<dbReference type="Pfam" id="PF00320">
    <property type="entry name" value="GATA"/>
    <property type="match status" value="1"/>
</dbReference>
<dbReference type="PRINTS" id="PR00619">
    <property type="entry name" value="GATAZNFINGER"/>
</dbReference>
<dbReference type="PANTHER" id="PTHR47341">
    <property type="entry name" value="GATA-TYPE ZINC FINGER PROTEIN 1"/>
    <property type="match status" value="1"/>
</dbReference>
<feature type="domain" description="GATA-type" evidence="4">
    <location>
        <begin position="323"/>
        <end position="358"/>
    </location>
</feature>
<dbReference type="InterPro" id="IPR013088">
    <property type="entry name" value="Znf_NHR/GATA"/>
</dbReference>
<keyword evidence="6" id="KW-1185">Reference proteome</keyword>